<dbReference type="PANTHER" id="PTHR43806">
    <property type="entry name" value="PEPTIDASE S8"/>
    <property type="match status" value="1"/>
</dbReference>
<dbReference type="GO" id="GO:0006508">
    <property type="term" value="P:proteolysis"/>
    <property type="evidence" value="ECO:0007669"/>
    <property type="project" value="UniProtKB-KW"/>
</dbReference>
<evidence type="ECO:0000256" key="2">
    <source>
        <dbReference type="ARBA" id="ARBA00022670"/>
    </source>
</evidence>
<reference evidence="8" key="1">
    <citation type="submission" date="2022-03" db="EMBL/GenBank/DDBJ databases">
        <authorList>
            <person name="Martin C."/>
        </authorList>
    </citation>
    <scope>NUCLEOTIDE SEQUENCE</scope>
</reference>
<evidence type="ECO:0000259" key="7">
    <source>
        <dbReference type="Pfam" id="PF00082"/>
    </source>
</evidence>
<keyword evidence="9" id="KW-1185">Reference proteome</keyword>
<dbReference type="Gene3D" id="3.40.50.200">
    <property type="entry name" value="Peptidase S8/S53 domain"/>
    <property type="match status" value="1"/>
</dbReference>
<dbReference type="SUPFAM" id="SSF54897">
    <property type="entry name" value="Protease propeptides/inhibitors"/>
    <property type="match status" value="1"/>
</dbReference>
<dbReference type="PRINTS" id="PR00723">
    <property type="entry name" value="SUBTILISIN"/>
</dbReference>
<dbReference type="PROSITE" id="PS00138">
    <property type="entry name" value="SUBTILASE_SER"/>
    <property type="match status" value="1"/>
</dbReference>
<dbReference type="PROSITE" id="PS51892">
    <property type="entry name" value="SUBTILASE"/>
    <property type="match status" value="1"/>
</dbReference>
<dbReference type="SUPFAM" id="SSF52743">
    <property type="entry name" value="Subtilisin-like"/>
    <property type="match status" value="1"/>
</dbReference>
<protein>
    <recommendedName>
        <fullName evidence="7">Peptidase S8/S53 domain-containing protein</fullName>
    </recommendedName>
</protein>
<evidence type="ECO:0000256" key="6">
    <source>
        <dbReference type="RuleBase" id="RU003355"/>
    </source>
</evidence>
<dbReference type="InterPro" id="IPR023827">
    <property type="entry name" value="Peptidase_S8_Asp-AS"/>
</dbReference>
<dbReference type="CDD" id="cd04077">
    <property type="entry name" value="Peptidases_S8_PCSK9_ProteinaseK_like"/>
    <property type="match status" value="1"/>
</dbReference>
<evidence type="ECO:0000256" key="4">
    <source>
        <dbReference type="ARBA" id="ARBA00022825"/>
    </source>
</evidence>
<dbReference type="InterPro" id="IPR023828">
    <property type="entry name" value="Peptidase_S8_Ser-AS"/>
</dbReference>
<dbReference type="InterPro" id="IPR034193">
    <property type="entry name" value="PCSK9_ProteinaseK-like"/>
</dbReference>
<evidence type="ECO:0000256" key="3">
    <source>
        <dbReference type="ARBA" id="ARBA00022801"/>
    </source>
</evidence>
<dbReference type="FunFam" id="3.40.50.200:FF:000014">
    <property type="entry name" value="Proteinase K"/>
    <property type="match status" value="1"/>
</dbReference>
<dbReference type="InterPro" id="IPR036852">
    <property type="entry name" value="Peptidase_S8/S53_dom_sf"/>
</dbReference>
<dbReference type="InterPro" id="IPR000209">
    <property type="entry name" value="Peptidase_S8/S53_dom"/>
</dbReference>
<feature type="active site" description="Charge relay system" evidence="5">
    <location>
        <position position="223"/>
    </location>
</feature>
<evidence type="ECO:0000256" key="5">
    <source>
        <dbReference type="PROSITE-ProRule" id="PRU01240"/>
    </source>
</evidence>
<feature type="active site" description="Charge relay system" evidence="5">
    <location>
        <position position="410"/>
    </location>
</feature>
<evidence type="ECO:0000313" key="9">
    <source>
        <dbReference type="Proteomes" id="UP000749559"/>
    </source>
</evidence>
<keyword evidence="2 5" id="KW-0645">Protease</keyword>
<name>A0A8S4NLL9_OWEFU</name>
<sequence length="470" mass="50920">MNIPRLFSMTILCAFCIGLTICAVRRRKKICDGARDKKAPLELAPKSSGPEASEVKDEYIVMLNPSISAAVSRSKVTSFGETVSIAAKDEVLAHALSGSIDPLPNRRVDDLVSLEINDTYALNSFVVNTDSKTIDDLRCDPNVLIIESDQVVSKTRRRRPRRTTTTIKPTTQPASNLDCPVNCVRYDVTNVWGLDRVDQLTKNRDGYMTIKEPKEGVDIYVLDTGIDRNHPEFEGRAYHGTTTVYAPGSDSHDVDGHGTHVAATVAGKTYGIAKKARIFAVKVLGDNGGGTTSSILRGLQWVRQQTKRSSRRSVINMSLGGRGSKTEDAWVNALASENVPVVVAAGNSHRPASYYSPSRATGVFTVAASDWTDNLCSFSNYGKSVDIIAPGEQILSAIPGNRAVALSGTSMASPHVAGIVADYLSHYPDKSTAQVKSWLQENSIKSAVYLTKTENRYTVNYLAKALACDG</sequence>
<dbReference type="EMBL" id="CAIIXF020000004">
    <property type="protein sequence ID" value="CAH1781641.1"/>
    <property type="molecule type" value="Genomic_DNA"/>
</dbReference>
<dbReference type="InterPro" id="IPR050131">
    <property type="entry name" value="Peptidase_S8_subtilisin-like"/>
</dbReference>
<comment type="similarity">
    <text evidence="1 5 6">Belongs to the peptidase S8 family.</text>
</comment>
<evidence type="ECO:0000256" key="1">
    <source>
        <dbReference type="ARBA" id="ARBA00011073"/>
    </source>
</evidence>
<dbReference type="OrthoDB" id="206201at2759"/>
<dbReference type="PANTHER" id="PTHR43806:SF11">
    <property type="entry name" value="CEREVISIN-RELATED"/>
    <property type="match status" value="1"/>
</dbReference>
<evidence type="ECO:0000313" key="8">
    <source>
        <dbReference type="EMBL" id="CAH1781641.1"/>
    </source>
</evidence>
<dbReference type="InterPro" id="IPR015500">
    <property type="entry name" value="Peptidase_S8_subtilisin-rel"/>
</dbReference>
<dbReference type="AlphaFoldDB" id="A0A8S4NLL9"/>
<proteinExistence type="inferred from homology"/>
<dbReference type="GO" id="GO:0005615">
    <property type="term" value="C:extracellular space"/>
    <property type="evidence" value="ECO:0007669"/>
    <property type="project" value="TreeGrafter"/>
</dbReference>
<dbReference type="Proteomes" id="UP000749559">
    <property type="component" value="Unassembled WGS sequence"/>
</dbReference>
<organism evidence="8 9">
    <name type="scientific">Owenia fusiformis</name>
    <name type="common">Polychaete worm</name>
    <dbReference type="NCBI Taxonomy" id="6347"/>
    <lineage>
        <taxon>Eukaryota</taxon>
        <taxon>Metazoa</taxon>
        <taxon>Spiralia</taxon>
        <taxon>Lophotrochozoa</taxon>
        <taxon>Annelida</taxon>
        <taxon>Polychaeta</taxon>
        <taxon>Sedentaria</taxon>
        <taxon>Canalipalpata</taxon>
        <taxon>Sabellida</taxon>
        <taxon>Oweniida</taxon>
        <taxon>Oweniidae</taxon>
        <taxon>Owenia</taxon>
    </lineage>
</organism>
<dbReference type="PROSITE" id="PS00136">
    <property type="entry name" value="SUBTILASE_ASP"/>
    <property type="match status" value="1"/>
</dbReference>
<comment type="caution">
    <text evidence="8">The sequence shown here is derived from an EMBL/GenBank/DDBJ whole genome shotgun (WGS) entry which is preliminary data.</text>
</comment>
<dbReference type="GO" id="GO:0004252">
    <property type="term" value="F:serine-type endopeptidase activity"/>
    <property type="evidence" value="ECO:0007669"/>
    <property type="project" value="UniProtKB-UniRule"/>
</dbReference>
<accession>A0A8S4NLL9</accession>
<feature type="active site" description="Charge relay system" evidence="5">
    <location>
        <position position="257"/>
    </location>
</feature>
<feature type="domain" description="Peptidase S8/S53" evidence="7">
    <location>
        <begin position="215"/>
        <end position="443"/>
    </location>
</feature>
<dbReference type="Pfam" id="PF00082">
    <property type="entry name" value="Peptidase_S8"/>
    <property type="match status" value="1"/>
</dbReference>
<keyword evidence="3 5" id="KW-0378">Hydrolase</keyword>
<keyword evidence="4 5" id="KW-0720">Serine protease</keyword>
<gene>
    <name evidence="8" type="ORF">OFUS_LOCUS8200</name>
</gene>